<name>A0ABT2I120_9SPHN</name>
<dbReference type="Proteomes" id="UP001165583">
    <property type="component" value="Unassembled WGS sequence"/>
</dbReference>
<evidence type="ECO:0000313" key="2">
    <source>
        <dbReference type="Proteomes" id="UP001165583"/>
    </source>
</evidence>
<sequence length="90" mass="9900">MITQTIEPITQERPLSCAELRDWVRAAQPGARKIYGHGACASVCCSKPVRELVMDLAGKGYLTPHTMRLGGEKVQIVQRTRRPLLKGAAL</sequence>
<proteinExistence type="predicted"/>
<dbReference type="EMBL" id="JANZXA010000001">
    <property type="protein sequence ID" value="MCT2398504.1"/>
    <property type="molecule type" value="Genomic_DNA"/>
</dbReference>
<protein>
    <submittedName>
        <fullName evidence="1">Uncharacterized protein</fullName>
    </submittedName>
</protein>
<keyword evidence="2" id="KW-1185">Reference proteome</keyword>
<reference evidence="1" key="1">
    <citation type="submission" date="2022-09" db="EMBL/GenBank/DDBJ databases">
        <title>Novosphingobium sp. Nov., a polycyclic aromatic hydrocarbon-degrading bacterium isolated form mangrove sediments in HongKong.</title>
        <authorList>
            <person name="Hu Z."/>
        </authorList>
    </citation>
    <scope>NUCLEOTIDE SEQUENCE</scope>
    <source>
        <strain evidence="1">HK4-1</strain>
    </source>
</reference>
<dbReference type="RefSeq" id="WP_260043666.1">
    <property type="nucleotide sequence ID" value="NZ_JANZXA010000001.1"/>
</dbReference>
<evidence type="ECO:0000313" key="1">
    <source>
        <dbReference type="EMBL" id="MCT2398504.1"/>
    </source>
</evidence>
<organism evidence="1 2">
    <name type="scientific">Novosphingobium mangrovi</name>
    <name type="common">ex Huang et al. 2023</name>
    <dbReference type="NCBI Taxonomy" id="2976432"/>
    <lineage>
        <taxon>Bacteria</taxon>
        <taxon>Pseudomonadati</taxon>
        <taxon>Pseudomonadota</taxon>
        <taxon>Alphaproteobacteria</taxon>
        <taxon>Sphingomonadales</taxon>
        <taxon>Sphingomonadaceae</taxon>
        <taxon>Novosphingobium</taxon>
    </lineage>
</organism>
<gene>
    <name evidence="1" type="ORF">NZK81_02980</name>
</gene>
<comment type="caution">
    <text evidence="1">The sequence shown here is derived from an EMBL/GenBank/DDBJ whole genome shotgun (WGS) entry which is preliminary data.</text>
</comment>
<accession>A0ABT2I120</accession>